<evidence type="ECO:0000313" key="12">
    <source>
        <dbReference type="Proteomes" id="UP001190700"/>
    </source>
</evidence>
<dbReference type="PROSITE" id="PS50005">
    <property type="entry name" value="TPR"/>
    <property type="match status" value="5"/>
</dbReference>
<dbReference type="Proteomes" id="UP001190700">
    <property type="component" value="Unassembled WGS sequence"/>
</dbReference>
<dbReference type="InterPro" id="IPR019734">
    <property type="entry name" value="TPR_rpt"/>
</dbReference>
<feature type="region of interest" description="Disordered" evidence="9">
    <location>
        <begin position="55"/>
        <end position="91"/>
    </location>
</feature>
<name>A0AAE0CCU3_9CHLO</name>
<dbReference type="PANTHER" id="PTHR44998">
    <property type="match status" value="1"/>
</dbReference>
<dbReference type="EC" id="2.4.1.255" evidence="3"/>
<evidence type="ECO:0000256" key="7">
    <source>
        <dbReference type="ARBA" id="ARBA00022803"/>
    </source>
</evidence>
<evidence type="ECO:0000313" key="11">
    <source>
        <dbReference type="EMBL" id="KAK3252721.1"/>
    </source>
</evidence>
<dbReference type="Pfam" id="PF13432">
    <property type="entry name" value="TPR_16"/>
    <property type="match status" value="1"/>
</dbReference>
<dbReference type="Gene3D" id="3.40.50.2000">
    <property type="entry name" value="Glycogen Phosphorylase B"/>
    <property type="match status" value="1"/>
</dbReference>
<feature type="repeat" description="TPR" evidence="8">
    <location>
        <begin position="161"/>
        <end position="194"/>
    </location>
</feature>
<feature type="repeat" description="TPR" evidence="8">
    <location>
        <begin position="229"/>
        <end position="262"/>
    </location>
</feature>
<evidence type="ECO:0000256" key="8">
    <source>
        <dbReference type="PROSITE-ProRule" id="PRU00339"/>
    </source>
</evidence>
<dbReference type="Pfam" id="PF13414">
    <property type="entry name" value="TPR_11"/>
    <property type="match status" value="1"/>
</dbReference>
<dbReference type="Pfam" id="PF13844">
    <property type="entry name" value="Glyco_transf_41"/>
    <property type="match status" value="2"/>
</dbReference>
<keyword evidence="6" id="KW-0677">Repeat</keyword>
<evidence type="ECO:0000256" key="5">
    <source>
        <dbReference type="ARBA" id="ARBA00022679"/>
    </source>
</evidence>
<feature type="domain" description="O-GlcNAc transferase C-terminal" evidence="10">
    <location>
        <begin position="426"/>
        <end position="661"/>
    </location>
</feature>
<dbReference type="GO" id="GO:0097363">
    <property type="term" value="F:protein O-acetylglucosaminyltransferase activity"/>
    <property type="evidence" value="ECO:0007669"/>
    <property type="project" value="UniProtKB-EC"/>
</dbReference>
<feature type="repeat" description="TPR" evidence="8">
    <location>
        <begin position="195"/>
        <end position="228"/>
    </location>
</feature>
<dbReference type="InterPro" id="IPR029489">
    <property type="entry name" value="OGT/SEC/SPY_C"/>
</dbReference>
<feature type="repeat" description="TPR" evidence="8">
    <location>
        <begin position="379"/>
        <end position="412"/>
    </location>
</feature>
<keyword evidence="4" id="KW-0328">Glycosyltransferase</keyword>
<dbReference type="InterPro" id="IPR011990">
    <property type="entry name" value="TPR-like_helical_dom_sf"/>
</dbReference>
<dbReference type="Gene3D" id="1.25.40.10">
    <property type="entry name" value="Tetratricopeptide repeat domain"/>
    <property type="match status" value="3"/>
</dbReference>
<proteinExistence type="inferred from homology"/>
<dbReference type="EMBL" id="LGRX02025250">
    <property type="protein sequence ID" value="KAK3252721.1"/>
    <property type="molecule type" value="Genomic_DNA"/>
</dbReference>
<reference evidence="11 12" key="1">
    <citation type="journal article" date="2015" name="Genome Biol. Evol.">
        <title>Comparative Genomics of a Bacterivorous Green Alga Reveals Evolutionary Causalities and Consequences of Phago-Mixotrophic Mode of Nutrition.</title>
        <authorList>
            <person name="Burns J.A."/>
            <person name="Paasch A."/>
            <person name="Narechania A."/>
            <person name="Kim E."/>
        </authorList>
    </citation>
    <scope>NUCLEOTIDE SEQUENCE [LARGE SCALE GENOMIC DNA]</scope>
    <source>
        <strain evidence="11 12">PLY_AMNH</strain>
    </source>
</reference>
<organism evidence="11 12">
    <name type="scientific">Cymbomonas tetramitiformis</name>
    <dbReference type="NCBI Taxonomy" id="36881"/>
    <lineage>
        <taxon>Eukaryota</taxon>
        <taxon>Viridiplantae</taxon>
        <taxon>Chlorophyta</taxon>
        <taxon>Pyramimonadophyceae</taxon>
        <taxon>Pyramimonadales</taxon>
        <taxon>Pyramimonadaceae</taxon>
        <taxon>Cymbomonas</taxon>
    </lineage>
</organism>
<comment type="similarity">
    <text evidence="2">Belongs to the glycosyltransferase 41 family. O-GlcNAc transferase subfamily.</text>
</comment>
<evidence type="ECO:0000256" key="1">
    <source>
        <dbReference type="ARBA" id="ARBA00004922"/>
    </source>
</evidence>
<dbReference type="SMART" id="SM00028">
    <property type="entry name" value="TPR"/>
    <property type="match status" value="7"/>
</dbReference>
<evidence type="ECO:0000256" key="3">
    <source>
        <dbReference type="ARBA" id="ARBA00011970"/>
    </source>
</evidence>
<sequence>MAYDSLVAPAALFVRQNTARSPLKGKPVDLGVQGFPSIQRDAVAGAVPKFSIQIPQSQQGVHSHHQSQAPSSAQVPFQPTTPTQSVLPQSAVETPRPLTHTAQQPVEITTVATQSLSQPTQQAASSEISASAAPQSSALDFYTSQQLQQLSWWSQSKQADFGAYLELASAYAGKGDTTSAHHYYTEVLRLQPTCAVAWCGIAALYSSTGDHTRALLSYQEALLVHPNCVDAYIGLGAACKELSRSEEAVSCYQIAIQLQPGCARTHAALAGVYFEQGHLELSVACYSDAIALEPNFPEAYNDLGNALRALLRCQEAVQCYTACLQLHAQTAQVHGTTHHLLYSIAVTYNNLASVLKLQNRNDEACACYEHVTRLQPDSAESHANLGNAYKDTARQEQAILAYQQALALKPDYPAALANLVHSLQCVCDWRERKATFHRLEMDIVRQIYSGQPTSVQPFHAMAYPLNANLVLELTRLHARHIELAAERLRVPAFQHPPKNLLKAGQRLKVGYLSSDFGNHPLSHLMGSVFGSHARADVEVTCFALSAADGTEWRKRIEGEVEHFYDVSHLTSVQIATMVNQAGVQVLIDLNGYTKGARNEIFALRPAPVQVSYMGFPATTGARFIDYLVLDRVVAPEHLRHCYSEKLVYMPHCYFVNDYKQAHLDVLDPSTRPSRTEFGLPEDRFIFSCSNQLYKYDPETFTTWCNILRRVPNSVLWLLRFPPFGEPRIKSEAAARGIDPDRIIFTDVADKDVHIKRSGIADLFLDTPMCNAHTTGCDTLWAGCPVITLPLERMASRVCASLCHAAGFGEEMVVGSQSEYEERAVELALSPAKLSDLRSRLCAARLSAHLFDTKEWVRDFERCLLEMWRIYCTEDGPRDFEMSPQVSSQDTCPASASAAPAALQEVEGVPQMLAPTLTKTISSNPALVKALQKQGITPQLLTMHSMLVFALQQQGVSSSAPLYNSVSQQAH</sequence>
<keyword evidence="5" id="KW-0808">Transferase</keyword>
<feature type="repeat" description="TPR" evidence="8">
    <location>
        <begin position="263"/>
        <end position="296"/>
    </location>
</feature>
<dbReference type="PANTHER" id="PTHR44998:SF1">
    <property type="entry name" value="UDP-N-ACETYLGLUCOSAMINE--PEPTIDE N-ACETYLGLUCOSAMINYLTRANSFERASE 110 KDA SUBUNIT"/>
    <property type="match status" value="1"/>
</dbReference>
<gene>
    <name evidence="11" type="ORF">CYMTET_38002</name>
</gene>
<evidence type="ECO:0000256" key="2">
    <source>
        <dbReference type="ARBA" id="ARBA00005386"/>
    </source>
</evidence>
<protein>
    <recommendedName>
        <fullName evidence="3">protein O-GlcNAc transferase</fullName>
        <ecNumber evidence="3">2.4.1.255</ecNumber>
    </recommendedName>
</protein>
<dbReference type="Pfam" id="PF13181">
    <property type="entry name" value="TPR_8"/>
    <property type="match status" value="1"/>
</dbReference>
<evidence type="ECO:0000256" key="9">
    <source>
        <dbReference type="SAM" id="MobiDB-lite"/>
    </source>
</evidence>
<feature type="domain" description="O-GlcNAc transferase C-terminal" evidence="10">
    <location>
        <begin position="673"/>
        <end position="858"/>
    </location>
</feature>
<feature type="compositionally biased region" description="Low complexity" evidence="9">
    <location>
        <begin position="56"/>
        <end position="76"/>
    </location>
</feature>
<dbReference type="AlphaFoldDB" id="A0AAE0CCU3"/>
<evidence type="ECO:0000256" key="6">
    <source>
        <dbReference type="ARBA" id="ARBA00022737"/>
    </source>
</evidence>
<evidence type="ECO:0000259" key="10">
    <source>
        <dbReference type="Pfam" id="PF13844"/>
    </source>
</evidence>
<keyword evidence="12" id="KW-1185">Reference proteome</keyword>
<accession>A0AAE0CCU3</accession>
<keyword evidence="7 8" id="KW-0802">TPR repeat</keyword>
<dbReference type="GO" id="GO:0006493">
    <property type="term" value="P:protein O-linked glycosylation"/>
    <property type="evidence" value="ECO:0007669"/>
    <property type="project" value="TreeGrafter"/>
</dbReference>
<comment type="pathway">
    <text evidence="1">Protein modification; protein glycosylation.</text>
</comment>
<evidence type="ECO:0000256" key="4">
    <source>
        <dbReference type="ARBA" id="ARBA00022676"/>
    </source>
</evidence>
<dbReference type="Pfam" id="PF13424">
    <property type="entry name" value="TPR_12"/>
    <property type="match status" value="1"/>
</dbReference>
<dbReference type="SUPFAM" id="SSF48452">
    <property type="entry name" value="TPR-like"/>
    <property type="match status" value="2"/>
</dbReference>
<dbReference type="Gene3D" id="3.40.50.11380">
    <property type="match status" value="1"/>
</dbReference>
<comment type="caution">
    <text evidence="11">The sequence shown here is derived from an EMBL/GenBank/DDBJ whole genome shotgun (WGS) entry which is preliminary data.</text>
</comment>
<dbReference type="PROSITE" id="PS50293">
    <property type="entry name" value="TPR_REGION"/>
    <property type="match status" value="1"/>
</dbReference>
<feature type="compositionally biased region" description="Polar residues" evidence="9">
    <location>
        <begin position="77"/>
        <end position="91"/>
    </location>
</feature>
<dbReference type="FunFam" id="3.40.50.2000:FF:000070">
    <property type="entry name" value="probable UDP-N-acetylglucosamine--peptide N-acetylglucosaminyltransferase SEC"/>
    <property type="match status" value="1"/>
</dbReference>